<dbReference type="RefSeq" id="WP_338396888.1">
    <property type="nucleotide sequence ID" value="NZ_AP025292.1"/>
</dbReference>
<accession>A0ABN6LDW3</accession>
<protein>
    <submittedName>
        <fullName evidence="2">Uncharacterized protein</fullName>
    </submittedName>
</protein>
<dbReference type="EMBL" id="AP025292">
    <property type="protein sequence ID" value="BDC99581.1"/>
    <property type="molecule type" value="Genomic_DNA"/>
</dbReference>
<feature type="chain" id="PRO_5047047817" evidence="1">
    <location>
        <begin position="24"/>
        <end position="115"/>
    </location>
</feature>
<keyword evidence="1" id="KW-0732">Signal</keyword>
<evidence type="ECO:0000313" key="2">
    <source>
        <dbReference type="EMBL" id="BDC99581.1"/>
    </source>
</evidence>
<organism evidence="2 3">
    <name type="scientific">Persicobacter psychrovividus</name>
    <dbReference type="NCBI Taxonomy" id="387638"/>
    <lineage>
        <taxon>Bacteria</taxon>
        <taxon>Pseudomonadati</taxon>
        <taxon>Bacteroidota</taxon>
        <taxon>Cytophagia</taxon>
        <taxon>Cytophagales</taxon>
        <taxon>Persicobacteraceae</taxon>
        <taxon>Persicobacter</taxon>
    </lineage>
</organism>
<keyword evidence="3" id="KW-1185">Reference proteome</keyword>
<proteinExistence type="predicted"/>
<name>A0ABN6LDW3_9BACT</name>
<sequence length="115" mass="12798">MKILIYILTLTTLFLSGNPMAYAENSASDVQVECCGGVSECQTGSDNDSADHHQEESPGVCNPFHVCCSCCPFFFSELSIFRFEELLMPTDELKGLVPTLFSQFFPDFWQPPKLG</sequence>
<dbReference type="Proteomes" id="UP001354989">
    <property type="component" value="Chromosome"/>
</dbReference>
<feature type="signal peptide" evidence="1">
    <location>
        <begin position="1"/>
        <end position="23"/>
    </location>
</feature>
<evidence type="ECO:0000313" key="3">
    <source>
        <dbReference type="Proteomes" id="UP001354989"/>
    </source>
</evidence>
<gene>
    <name evidence="2" type="ORF">PEPS_18620</name>
</gene>
<evidence type="ECO:0000256" key="1">
    <source>
        <dbReference type="SAM" id="SignalP"/>
    </source>
</evidence>
<reference evidence="2 3" key="1">
    <citation type="submission" date="2021-12" db="EMBL/GenBank/DDBJ databases">
        <title>Genome sequencing of bacteria with rrn-lacking chromosome and rrn-plasmid.</title>
        <authorList>
            <person name="Anda M."/>
            <person name="Iwasaki W."/>
        </authorList>
    </citation>
    <scope>NUCLEOTIDE SEQUENCE [LARGE SCALE GENOMIC DNA]</scope>
    <source>
        <strain evidence="2 3">NBRC 101262</strain>
    </source>
</reference>